<reference evidence="12" key="1">
    <citation type="submission" date="2022-01" db="EMBL/GenBank/DDBJ databases">
        <authorList>
            <person name="King R."/>
        </authorList>
    </citation>
    <scope>NUCLEOTIDE SEQUENCE</scope>
</reference>
<dbReference type="PROSITE" id="PS51625">
    <property type="entry name" value="SAM_MT_TRMB"/>
    <property type="match status" value="1"/>
</dbReference>
<feature type="binding site" evidence="11">
    <location>
        <position position="134"/>
    </location>
    <ligand>
        <name>S-adenosyl-L-methionine</name>
        <dbReference type="ChEBI" id="CHEBI:59789"/>
    </ligand>
</feature>
<dbReference type="PANTHER" id="PTHR23417:SF16">
    <property type="entry name" value="TRNA (GUANINE-N(7)-)-METHYLTRANSFERASE"/>
    <property type="match status" value="1"/>
</dbReference>
<comment type="function">
    <text evidence="11">Catalyzes the formation of N(7)-methylguanine at position 46 (m7G46) in tRNA.</text>
</comment>
<comment type="subcellular location">
    <subcellularLocation>
        <location evidence="2 11">Nucleus</location>
    </subcellularLocation>
</comment>
<proteinExistence type="inferred from homology"/>
<dbReference type="InterPro" id="IPR029063">
    <property type="entry name" value="SAM-dependent_MTases_sf"/>
</dbReference>
<keyword evidence="4 11" id="KW-0489">Methyltransferase</keyword>
<reference evidence="12" key="2">
    <citation type="submission" date="2022-10" db="EMBL/GenBank/DDBJ databases">
        <authorList>
            <consortium name="ENA_rothamsted_submissions"/>
            <consortium name="culmorum"/>
            <person name="King R."/>
        </authorList>
    </citation>
    <scope>NUCLEOTIDE SEQUENCE</scope>
</reference>
<feature type="active site" evidence="11">
    <location>
        <position position="137"/>
    </location>
</feature>
<dbReference type="AlphaFoldDB" id="A0A9N9SGP4"/>
<dbReference type="GO" id="GO:0005634">
    <property type="term" value="C:nucleus"/>
    <property type="evidence" value="ECO:0007669"/>
    <property type="project" value="UniProtKB-SubCell"/>
</dbReference>
<comment type="similarity">
    <text evidence="11">Belongs to the class I-like SAM-binding methyltransferase superfamily. TrmB family.</text>
</comment>
<dbReference type="PANTHER" id="PTHR23417">
    <property type="entry name" value="3-DEOXY-D-MANNO-OCTULOSONIC-ACID TRANSFERASE/TRNA GUANINE-N 7 - -METHYLTRANSFERASE"/>
    <property type="match status" value="1"/>
</dbReference>
<evidence type="ECO:0000313" key="12">
    <source>
        <dbReference type="EMBL" id="CAG9819026.1"/>
    </source>
</evidence>
<dbReference type="HAMAP" id="MF_03055">
    <property type="entry name" value="tRNA_methyltr_TrmB_euk"/>
    <property type="match status" value="1"/>
</dbReference>
<dbReference type="NCBIfam" id="TIGR00091">
    <property type="entry name" value="tRNA (guanosine(46)-N7)-methyltransferase TrmB"/>
    <property type="match status" value="1"/>
</dbReference>
<evidence type="ECO:0000256" key="11">
    <source>
        <dbReference type="HAMAP-Rule" id="MF_03055"/>
    </source>
</evidence>
<dbReference type="Proteomes" id="UP001153737">
    <property type="component" value="Chromosome 2"/>
</dbReference>
<dbReference type="EMBL" id="OU896708">
    <property type="protein sequence ID" value="CAG9819026.1"/>
    <property type="molecule type" value="Genomic_DNA"/>
</dbReference>
<keyword evidence="9 11" id="KW-0539">Nucleus</keyword>
<dbReference type="InterPro" id="IPR003358">
    <property type="entry name" value="tRNA_(Gua-N-7)_MeTrfase_Trmb"/>
</dbReference>
<dbReference type="FunFam" id="3.40.50.150:FF:000060">
    <property type="entry name" value="tRNA (guanine-N(7)-)-methyltransferase"/>
    <property type="match status" value="1"/>
</dbReference>
<accession>A0A9N9SGP4</accession>
<dbReference type="Pfam" id="PF02390">
    <property type="entry name" value="Methyltransf_4"/>
    <property type="match status" value="1"/>
</dbReference>
<keyword evidence="5 11" id="KW-0808">Transferase</keyword>
<comment type="catalytic activity">
    <reaction evidence="1 11">
        <text>guanosine(46) in tRNA + S-adenosyl-L-methionine = N(7)-methylguanosine(46) in tRNA + S-adenosyl-L-homocysteine</text>
        <dbReference type="Rhea" id="RHEA:42708"/>
        <dbReference type="Rhea" id="RHEA-COMP:10188"/>
        <dbReference type="Rhea" id="RHEA-COMP:10189"/>
        <dbReference type="ChEBI" id="CHEBI:57856"/>
        <dbReference type="ChEBI" id="CHEBI:59789"/>
        <dbReference type="ChEBI" id="CHEBI:74269"/>
        <dbReference type="ChEBI" id="CHEBI:74480"/>
        <dbReference type="EC" id="2.1.1.33"/>
    </reaction>
</comment>
<protein>
    <recommendedName>
        <fullName evidence="11">tRNA (guanine-N(7)-)-methyltransferase</fullName>
        <ecNumber evidence="11">2.1.1.33</ecNumber>
    </recommendedName>
    <alternativeName>
        <fullName evidence="11">tRNA (guanine(46)-N(7))-methyltransferase</fullName>
    </alternativeName>
    <alternativeName>
        <fullName evidence="11">tRNA(m7G46)-methyltransferase</fullName>
    </alternativeName>
</protein>
<evidence type="ECO:0000256" key="7">
    <source>
        <dbReference type="ARBA" id="ARBA00022694"/>
    </source>
</evidence>
<evidence type="ECO:0000256" key="6">
    <source>
        <dbReference type="ARBA" id="ARBA00022691"/>
    </source>
</evidence>
<evidence type="ECO:0000256" key="8">
    <source>
        <dbReference type="ARBA" id="ARBA00022884"/>
    </source>
</evidence>
<feature type="binding site" evidence="11">
    <location>
        <position position="58"/>
    </location>
    <ligand>
        <name>S-adenosyl-L-methionine</name>
        <dbReference type="ChEBI" id="CHEBI:59789"/>
    </ligand>
</feature>
<evidence type="ECO:0000256" key="5">
    <source>
        <dbReference type="ARBA" id="ARBA00022679"/>
    </source>
</evidence>
<dbReference type="GO" id="GO:0000049">
    <property type="term" value="F:tRNA binding"/>
    <property type="evidence" value="ECO:0007669"/>
    <property type="project" value="UniProtKB-UniRule"/>
</dbReference>
<dbReference type="InterPro" id="IPR025763">
    <property type="entry name" value="Trm8_euk"/>
</dbReference>
<evidence type="ECO:0000256" key="1">
    <source>
        <dbReference type="ARBA" id="ARBA00000142"/>
    </source>
</evidence>
<organism evidence="12 13">
    <name type="scientific">Phaedon cochleariae</name>
    <name type="common">Mustard beetle</name>
    <dbReference type="NCBI Taxonomy" id="80249"/>
    <lineage>
        <taxon>Eukaryota</taxon>
        <taxon>Metazoa</taxon>
        <taxon>Ecdysozoa</taxon>
        <taxon>Arthropoda</taxon>
        <taxon>Hexapoda</taxon>
        <taxon>Insecta</taxon>
        <taxon>Pterygota</taxon>
        <taxon>Neoptera</taxon>
        <taxon>Endopterygota</taxon>
        <taxon>Coleoptera</taxon>
        <taxon>Polyphaga</taxon>
        <taxon>Cucujiformia</taxon>
        <taxon>Chrysomeloidea</taxon>
        <taxon>Chrysomelidae</taxon>
        <taxon>Chrysomelinae</taxon>
        <taxon>Chrysomelini</taxon>
        <taxon>Phaedon</taxon>
    </lineage>
</organism>
<dbReference type="GO" id="GO:0106143">
    <property type="term" value="C:tRNA (m7G46) methyltransferase complex"/>
    <property type="evidence" value="ECO:0007669"/>
    <property type="project" value="UniProtKB-ARBA"/>
</dbReference>
<evidence type="ECO:0000313" key="13">
    <source>
        <dbReference type="Proteomes" id="UP001153737"/>
    </source>
</evidence>
<keyword evidence="6 11" id="KW-0949">S-adenosyl-L-methionine</keyword>
<dbReference type="OrthoDB" id="47276at2759"/>
<evidence type="ECO:0000256" key="3">
    <source>
        <dbReference type="ARBA" id="ARBA00022555"/>
    </source>
</evidence>
<evidence type="ECO:0000256" key="2">
    <source>
        <dbReference type="ARBA" id="ARBA00004123"/>
    </source>
</evidence>
<dbReference type="GO" id="GO:0008176">
    <property type="term" value="F:tRNA (guanine(46)-N7)-methyltransferase activity"/>
    <property type="evidence" value="ECO:0007669"/>
    <property type="project" value="UniProtKB-UniRule"/>
</dbReference>
<dbReference type="SUPFAM" id="SSF53335">
    <property type="entry name" value="S-adenosyl-L-methionine-dependent methyltransferases"/>
    <property type="match status" value="1"/>
</dbReference>
<evidence type="ECO:0000256" key="9">
    <source>
        <dbReference type="ARBA" id="ARBA00023242"/>
    </source>
</evidence>
<dbReference type="Gene3D" id="3.40.50.150">
    <property type="entry name" value="Vaccinia Virus protein VP39"/>
    <property type="match status" value="1"/>
</dbReference>
<evidence type="ECO:0000256" key="4">
    <source>
        <dbReference type="ARBA" id="ARBA00022603"/>
    </source>
</evidence>
<evidence type="ECO:0000256" key="10">
    <source>
        <dbReference type="ARBA" id="ARBA00060552"/>
    </source>
</evidence>
<comment type="pathway">
    <text evidence="10 11">tRNA modification; N(7)-methylguanine-tRNA biosynthesis.</text>
</comment>
<keyword evidence="13" id="KW-1185">Reference proteome</keyword>
<feature type="binding site" evidence="11">
    <location>
        <begin position="114"/>
        <end position="115"/>
    </location>
    <ligand>
        <name>S-adenosyl-L-methionine</name>
        <dbReference type="ChEBI" id="CHEBI:59789"/>
    </ligand>
</feature>
<keyword evidence="7 11" id="KW-0819">tRNA processing</keyword>
<keyword evidence="8 11" id="KW-0694">RNA-binding</keyword>
<sequence>MSLPQKRFYRQRAHSNPIADHCFDYPQTPALMDWSKYYPEKFKECAESPPTVEFADIGCGYGGLLITLSPMFPNSLMIGMEIRVKVSDYVMDRIAALRTQNPSEYQNIACLRTNAMKYLPNYFRKGQLKKIFFLYPDPHFKKAKHKWRIVNQSLLAEYAYVLSEGGIVYTVTDVKDLHEWMVQHFEEHPLFSRISDEELKLDPIIEKLYSSTEEGQKVSRNNGDKFLAVFRRIKDPLVIV</sequence>
<gene>
    <name evidence="12" type="ORF">PHAECO_LOCUS6616</name>
</gene>
<dbReference type="EC" id="2.1.1.33" evidence="11"/>
<feature type="binding site" evidence="11">
    <location>
        <begin position="81"/>
        <end position="82"/>
    </location>
    <ligand>
        <name>S-adenosyl-L-methionine</name>
        <dbReference type="ChEBI" id="CHEBI:59789"/>
    </ligand>
</feature>
<name>A0A9N9SGP4_PHACE</name>
<keyword evidence="3 11" id="KW-0820">tRNA-binding</keyword>
<feature type="binding site" evidence="11">
    <location>
        <begin position="212"/>
        <end position="214"/>
    </location>
    <ligand>
        <name>S-adenosyl-L-methionine</name>
        <dbReference type="ChEBI" id="CHEBI:59789"/>
    </ligand>
</feature>